<dbReference type="Xenbase" id="XB-GENE-22063243">
    <property type="gene designation" value="ly6g6e.L"/>
</dbReference>
<evidence type="ECO:0000313" key="13">
    <source>
        <dbReference type="Proteomes" id="UP000186698"/>
    </source>
</evidence>
<keyword evidence="6" id="KW-1015">Disulfide bond</keyword>
<dbReference type="PANTHER" id="PTHR47613">
    <property type="entry name" value="SPERM ACROSOME MEMBRANE-ASSOCIATED PROTEIN 4"/>
    <property type="match status" value="1"/>
</dbReference>
<dbReference type="InterPro" id="IPR016054">
    <property type="entry name" value="LY6_UPA_recep-like"/>
</dbReference>
<gene>
    <name evidence="15" type="primary">ly6g6e.L</name>
    <name evidence="15" type="synonym">XB22063241</name>
    <name evidence="14" type="synonym">XB22063241.L</name>
    <name evidence="15" type="synonym">XB22063241.L [provisional:ly6a2]</name>
</gene>
<dbReference type="OrthoDB" id="5962859at2759"/>
<dbReference type="PaxDb" id="8355-A0A1L8F8M0"/>
<keyword evidence="7" id="KW-0325">Glycoprotein</keyword>
<keyword evidence="8" id="KW-0449">Lipoprotein</keyword>
<keyword evidence="4 10" id="KW-0732">Signal</keyword>
<evidence type="ECO:0000313" key="15">
    <source>
        <dbReference type="Xenbase" id="XB-GENE-22063243"/>
    </source>
</evidence>
<dbReference type="Bgee" id="108698570">
    <property type="expression patterns" value="Expressed in egg cell and 19 other cell types or tissues"/>
</dbReference>
<dbReference type="SUPFAM" id="SSF57302">
    <property type="entry name" value="Snake toxin-like"/>
    <property type="match status" value="1"/>
</dbReference>
<dbReference type="KEGG" id="xla:108698570"/>
<reference evidence="12" key="1">
    <citation type="submission" date="2018-10" db="EMBL/GenBank/DDBJ databases">
        <authorList>
            <person name="Eroshkin F.M."/>
            <person name="Ivanova A.S."/>
            <person name="Ermakova G.V."/>
            <person name="Martynova N.Y."/>
            <person name="Tereshina M.B."/>
            <person name="Bayramov A.V."/>
            <person name="Zaraisky A.G."/>
        </authorList>
    </citation>
    <scope>NUCLEOTIDE SEQUENCE</scope>
</reference>
<protein>
    <submittedName>
        <fullName evidence="14">Lymphocyte antigen 6A-2/6E-1</fullName>
    </submittedName>
    <submittedName>
        <fullName evidence="12">Tfp3</fullName>
    </submittedName>
</protein>
<evidence type="ECO:0000256" key="6">
    <source>
        <dbReference type="ARBA" id="ARBA00023157"/>
    </source>
</evidence>
<dbReference type="AlphaFoldDB" id="A0A1L8F8M0"/>
<evidence type="ECO:0000256" key="1">
    <source>
        <dbReference type="ARBA" id="ARBA00004609"/>
    </source>
</evidence>
<evidence type="ECO:0000256" key="7">
    <source>
        <dbReference type="ARBA" id="ARBA00023180"/>
    </source>
</evidence>
<evidence type="ECO:0000256" key="8">
    <source>
        <dbReference type="ARBA" id="ARBA00023288"/>
    </source>
</evidence>
<dbReference type="Gene3D" id="2.10.60.10">
    <property type="entry name" value="CD59"/>
    <property type="match status" value="1"/>
</dbReference>
<dbReference type="GO" id="GO:0035036">
    <property type="term" value="P:sperm-egg recognition"/>
    <property type="evidence" value="ECO:0007669"/>
    <property type="project" value="TreeGrafter"/>
</dbReference>
<dbReference type="Proteomes" id="UP000186698">
    <property type="component" value="Chromosome 8L"/>
</dbReference>
<evidence type="ECO:0000256" key="9">
    <source>
        <dbReference type="ARBA" id="ARBA00029446"/>
    </source>
</evidence>
<dbReference type="OMA" id="DYGACLF"/>
<evidence type="ECO:0000256" key="10">
    <source>
        <dbReference type="SAM" id="SignalP"/>
    </source>
</evidence>
<evidence type="ECO:0000256" key="3">
    <source>
        <dbReference type="ARBA" id="ARBA00022622"/>
    </source>
</evidence>
<dbReference type="GO" id="GO:0098552">
    <property type="term" value="C:side of membrane"/>
    <property type="evidence" value="ECO:0007669"/>
    <property type="project" value="UniProtKB-KW"/>
</dbReference>
<accession>A0A1L8F8M0</accession>
<keyword evidence="3" id="KW-0336">GPI-anchor</keyword>
<reference evidence="14" key="2">
    <citation type="submission" date="2022-04" db="UniProtKB">
        <authorList>
            <consortium name="RefSeq"/>
        </authorList>
    </citation>
    <scope>IDENTIFICATION</scope>
    <source>
        <strain evidence="14">J_2021</strain>
        <tissue evidence="14">Erythrocytes</tissue>
    </source>
</reference>
<organism evidence="14">
    <name type="scientific">Xenopus laevis</name>
    <name type="common">African clawed frog</name>
    <dbReference type="NCBI Taxonomy" id="8355"/>
    <lineage>
        <taxon>Eukaryota</taxon>
        <taxon>Metazoa</taxon>
        <taxon>Chordata</taxon>
        <taxon>Craniata</taxon>
        <taxon>Vertebrata</taxon>
        <taxon>Euteleostomi</taxon>
        <taxon>Amphibia</taxon>
        <taxon>Batrachia</taxon>
        <taxon>Anura</taxon>
        <taxon>Pipoidea</taxon>
        <taxon>Pipidae</taxon>
        <taxon>Xenopodinae</taxon>
        <taxon>Xenopus</taxon>
        <taxon>Xenopus</taxon>
    </lineage>
</organism>
<dbReference type="AGR" id="Xenbase:XB-GENE-22063243"/>
<feature type="domain" description="UPAR/Ly6" evidence="11">
    <location>
        <begin position="21"/>
        <end position="99"/>
    </location>
</feature>
<name>A0A1L8F8M0_XENLA</name>
<dbReference type="EMBL" id="MK060016">
    <property type="protein sequence ID" value="AZK16918.1"/>
    <property type="molecule type" value="mRNA"/>
</dbReference>
<comment type="similarity">
    <text evidence="9">Belongs to the SPACA4/bouncer family.</text>
</comment>
<dbReference type="InterPro" id="IPR046354">
    <property type="entry name" value="SPACA4/Bouncer"/>
</dbReference>
<dbReference type="GO" id="GO:0005886">
    <property type="term" value="C:plasma membrane"/>
    <property type="evidence" value="ECO:0007669"/>
    <property type="project" value="UniProtKB-SubCell"/>
</dbReference>
<evidence type="ECO:0000256" key="2">
    <source>
        <dbReference type="ARBA" id="ARBA00022475"/>
    </source>
</evidence>
<evidence type="ECO:0000259" key="11">
    <source>
        <dbReference type="Pfam" id="PF00021"/>
    </source>
</evidence>
<evidence type="ECO:0000256" key="5">
    <source>
        <dbReference type="ARBA" id="ARBA00023136"/>
    </source>
</evidence>
<comment type="subcellular location">
    <subcellularLocation>
        <location evidence="1">Cell membrane</location>
        <topology evidence="1">Lipid-anchor</topology>
        <topology evidence="1">GPI-anchor</topology>
    </subcellularLocation>
</comment>
<evidence type="ECO:0000256" key="4">
    <source>
        <dbReference type="ARBA" id="ARBA00022729"/>
    </source>
</evidence>
<proteinExistence type="evidence at transcript level"/>
<feature type="chain" id="PRO_5044562269" evidence="10">
    <location>
        <begin position="22"/>
        <end position="122"/>
    </location>
</feature>
<dbReference type="RefSeq" id="XP_018085649.1">
    <property type="nucleotide sequence ID" value="XM_018230160.2"/>
</dbReference>
<dbReference type="CTD" id="108698570"/>
<dbReference type="PANTHER" id="PTHR47613:SF1">
    <property type="entry name" value="SPERM ACROSOME MEMBRANE-ASSOCIATED PROTEIN 4"/>
    <property type="match status" value="1"/>
</dbReference>
<evidence type="ECO:0000313" key="12">
    <source>
        <dbReference type="EMBL" id="AZK16918.1"/>
    </source>
</evidence>
<dbReference type="GeneID" id="108698570"/>
<evidence type="ECO:0000313" key="14">
    <source>
        <dbReference type="RefSeq" id="XP_018085649.1"/>
    </source>
</evidence>
<keyword evidence="5" id="KW-0472">Membrane</keyword>
<keyword evidence="2" id="KW-1003">Cell membrane</keyword>
<keyword evidence="13" id="KW-1185">Reference proteome</keyword>
<feature type="signal peptide" evidence="10">
    <location>
        <begin position="1"/>
        <end position="21"/>
    </location>
</feature>
<sequence length="122" mass="12839">MKSCGLIIIALLLLSSNAAHAVDCYKCDYGACLFPTVKSCSFGEVCMTQTASTSSLPITVHKRDCLSLLSCGSESSETYLGVTVKATRSCCYSNLCNSAIKSKVSVVTGVAALLALCFTKLF</sequence>
<dbReference type="InterPro" id="IPR045860">
    <property type="entry name" value="Snake_toxin-like_sf"/>
</dbReference>
<dbReference type="Pfam" id="PF00021">
    <property type="entry name" value="UPAR_LY6"/>
    <property type="match status" value="1"/>
</dbReference>